<reference evidence="1" key="1">
    <citation type="journal article" date="2020" name="Cell">
        <title>Large-Scale Comparative Analyses of Tick Genomes Elucidate Their Genetic Diversity and Vector Capacities.</title>
        <authorList>
            <consortium name="Tick Genome and Microbiome Consortium (TIGMIC)"/>
            <person name="Jia N."/>
            <person name="Wang J."/>
            <person name="Shi W."/>
            <person name="Du L."/>
            <person name="Sun Y."/>
            <person name="Zhan W."/>
            <person name="Jiang J.F."/>
            <person name="Wang Q."/>
            <person name="Zhang B."/>
            <person name="Ji P."/>
            <person name="Bell-Sakyi L."/>
            <person name="Cui X.M."/>
            <person name="Yuan T.T."/>
            <person name="Jiang B.G."/>
            <person name="Yang W.F."/>
            <person name="Lam T.T."/>
            <person name="Chang Q.C."/>
            <person name="Ding S.J."/>
            <person name="Wang X.J."/>
            <person name="Zhu J.G."/>
            <person name="Ruan X.D."/>
            <person name="Zhao L."/>
            <person name="Wei J.T."/>
            <person name="Ye R.Z."/>
            <person name="Que T.C."/>
            <person name="Du C.H."/>
            <person name="Zhou Y.H."/>
            <person name="Cheng J.X."/>
            <person name="Dai P.F."/>
            <person name="Guo W.B."/>
            <person name="Han X.H."/>
            <person name="Huang E.J."/>
            <person name="Li L.F."/>
            <person name="Wei W."/>
            <person name="Gao Y.C."/>
            <person name="Liu J.Z."/>
            <person name="Shao H.Z."/>
            <person name="Wang X."/>
            <person name="Wang C.C."/>
            <person name="Yang T.C."/>
            <person name="Huo Q.B."/>
            <person name="Li W."/>
            <person name="Chen H.Y."/>
            <person name="Chen S.E."/>
            <person name="Zhou L.G."/>
            <person name="Ni X.B."/>
            <person name="Tian J.H."/>
            <person name="Sheng Y."/>
            <person name="Liu T."/>
            <person name="Pan Y.S."/>
            <person name="Xia L.Y."/>
            <person name="Li J."/>
            <person name="Zhao F."/>
            <person name="Cao W.C."/>
        </authorList>
    </citation>
    <scope>NUCLEOTIDE SEQUENCE</scope>
    <source>
        <strain evidence="1">Rsan-2018</strain>
    </source>
</reference>
<proteinExistence type="predicted"/>
<gene>
    <name evidence="1" type="ORF">HPB52_011844</name>
</gene>
<reference evidence="1" key="2">
    <citation type="submission" date="2021-09" db="EMBL/GenBank/DDBJ databases">
        <authorList>
            <person name="Jia N."/>
            <person name="Wang J."/>
            <person name="Shi W."/>
            <person name="Du L."/>
            <person name="Sun Y."/>
            <person name="Zhan W."/>
            <person name="Jiang J."/>
            <person name="Wang Q."/>
            <person name="Zhang B."/>
            <person name="Ji P."/>
            <person name="Sakyi L.B."/>
            <person name="Cui X."/>
            <person name="Yuan T."/>
            <person name="Jiang B."/>
            <person name="Yang W."/>
            <person name="Lam T.T.-Y."/>
            <person name="Chang Q."/>
            <person name="Ding S."/>
            <person name="Wang X."/>
            <person name="Zhu J."/>
            <person name="Ruan X."/>
            <person name="Zhao L."/>
            <person name="Wei J."/>
            <person name="Que T."/>
            <person name="Du C."/>
            <person name="Cheng J."/>
            <person name="Dai P."/>
            <person name="Han X."/>
            <person name="Huang E."/>
            <person name="Gao Y."/>
            <person name="Liu J."/>
            <person name="Shao H."/>
            <person name="Ye R."/>
            <person name="Li L."/>
            <person name="Wei W."/>
            <person name="Wang X."/>
            <person name="Wang C."/>
            <person name="Huo Q."/>
            <person name="Li W."/>
            <person name="Guo W."/>
            <person name="Chen H."/>
            <person name="Chen S."/>
            <person name="Zhou L."/>
            <person name="Zhou L."/>
            <person name="Ni X."/>
            <person name="Tian J."/>
            <person name="Zhou Y."/>
            <person name="Sheng Y."/>
            <person name="Liu T."/>
            <person name="Pan Y."/>
            <person name="Xia L."/>
            <person name="Li J."/>
            <person name="Zhao F."/>
            <person name="Cao W."/>
        </authorList>
    </citation>
    <scope>NUCLEOTIDE SEQUENCE</scope>
    <source>
        <strain evidence="1">Rsan-2018</strain>
        <tissue evidence="1">Larvae</tissue>
    </source>
</reference>
<protein>
    <submittedName>
        <fullName evidence="1">Uncharacterized protein</fullName>
    </submittedName>
</protein>
<dbReference type="EMBL" id="JABSTV010001249">
    <property type="protein sequence ID" value="KAH7961738.1"/>
    <property type="molecule type" value="Genomic_DNA"/>
</dbReference>
<evidence type="ECO:0000313" key="1">
    <source>
        <dbReference type="EMBL" id="KAH7961738.1"/>
    </source>
</evidence>
<keyword evidence="2" id="KW-1185">Reference proteome</keyword>
<accession>A0A9D4T015</accession>
<dbReference type="Proteomes" id="UP000821837">
    <property type="component" value="Chromosome 3"/>
</dbReference>
<comment type="caution">
    <text evidence="1">The sequence shown here is derived from an EMBL/GenBank/DDBJ whole genome shotgun (WGS) entry which is preliminary data.</text>
</comment>
<dbReference type="VEuPathDB" id="VectorBase:RSAN_047406"/>
<organism evidence="1 2">
    <name type="scientific">Rhipicephalus sanguineus</name>
    <name type="common">Brown dog tick</name>
    <name type="synonym">Ixodes sanguineus</name>
    <dbReference type="NCBI Taxonomy" id="34632"/>
    <lineage>
        <taxon>Eukaryota</taxon>
        <taxon>Metazoa</taxon>
        <taxon>Ecdysozoa</taxon>
        <taxon>Arthropoda</taxon>
        <taxon>Chelicerata</taxon>
        <taxon>Arachnida</taxon>
        <taxon>Acari</taxon>
        <taxon>Parasitiformes</taxon>
        <taxon>Ixodida</taxon>
        <taxon>Ixodoidea</taxon>
        <taxon>Ixodidae</taxon>
        <taxon>Rhipicephalinae</taxon>
        <taxon>Rhipicephalus</taxon>
        <taxon>Rhipicephalus</taxon>
    </lineage>
</organism>
<sequence>MHESSDRQNVIEKYLQGLHHHEDGYSHGYVKSDDELKLFERSLTVVNESAKYIPLVDGSQGPLQKLKLIV</sequence>
<evidence type="ECO:0000313" key="2">
    <source>
        <dbReference type="Proteomes" id="UP000821837"/>
    </source>
</evidence>
<dbReference type="AlphaFoldDB" id="A0A9D4T015"/>
<name>A0A9D4T015_RHISA</name>